<evidence type="ECO:0000313" key="3">
    <source>
        <dbReference type="Proteomes" id="UP000694930"/>
    </source>
</evidence>
<keyword evidence="1" id="KW-0521">NADP</keyword>
<protein>
    <submittedName>
        <fullName evidence="4">Tropinone reductase homolog At2g29170</fullName>
    </submittedName>
</protein>
<sequence length="122" mass="13606">MSRSSSRWTLSGMTALVTGGTRGIGHAVVEELAELGATVYTCSRNEEALNKCLQEWSVKGFKVNGCVCDVSSRLQRVKLIQNVSSAFHGKLNILNQLCNFWEWEDEKSPQELWISSAIKNKN</sequence>
<organism evidence="3 4">
    <name type="scientific">Solanum pennellii</name>
    <name type="common">Tomato</name>
    <name type="synonym">Lycopersicon pennellii</name>
    <dbReference type="NCBI Taxonomy" id="28526"/>
    <lineage>
        <taxon>Eukaryota</taxon>
        <taxon>Viridiplantae</taxon>
        <taxon>Streptophyta</taxon>
        <taxon>Embryophyta</taxon>
        <taxon>Tracheophyta</taxon>
        <taxon>Spermatophyta</taxon>
        <taxon>Magnoliopsida</taxon>
        <taxon>eudicotyledons</taxon>
        <taxon>Gunneridae</taxon>
        <taxon>Pentapetalae</taxon>
        <taxon>asterids</taxon>
        <taxon>lamiids</taxon>
        <taxon>Solanales</taxon>
        <taxon>Solanaceae</taxon>
        <taxon>Solanoideae</taxon>
        <taxon>Solaneae</taxon>
        <taxon>Solanum</taxon>
        <taxon>Solanum subgen. Lycopersicon</taxon>
    </lineage>
</organism>
<dbReference type="RefSeq" id="XP_027771755.1">
    <property type="nucleotide sequence ID" value="XM_027915954.1"/>
</dbReference>
<keyword evidence="2" id="KW-0560">Oxidoreductase</keyword>
<dbReference type="InterPro" id="IPR036291">
    <property type="entry name" value="NAD(P)-bd_dom_sf"/>
</dbReference>
<dbReference type="SUPFAM" id="SSF51735">
    <property type="entry name" value="NAD(P)-binding Rossmann-fold domains"/>
    <property type="match status" value="1"/>
</dbReference>
<evidence type="ECO:0000256" key="1">
    <source>
        <dbReference type="ARBA" id="ARBA00022857"/>
    </source>
</evidence>
<name>A0ABM1V7N7_SOLPN</name>
<keyword evidence="3" id="KW-1185">Reference proteome</keyword>
<accession>A0ABM1V7N7</accession>
<reference evidence="4" key="2">
    <citation type="submission" date="2025-08" db="UniProtKB">
        <authorList>
            <consortium name="RefSeq"/>
        </authorList>
    </citation>
    <scope>IDENTIFICATION</scope>
</reference>
<evidence type="ECO:0000256" key="2">
    <source>
        <dbReference type="ARBA" id="ARBA00023002"/>
    </source>
</evidence>
<dbReference type="InterPro" id="IPR045000">
    <property type="entry name" value="TR"/>
</dbReference>
<evidence type="ECO:0000313" key="4">
    <source>
        <dbReference type="RefSeq" id="XP_027771755.1"/>
    </source>
</evidence>
<reference evidence="3" key="1">
    <citation type="journal article" date="2014" name="Nat. Genet.">
        <title>The genome of the stress-tolerant wild tomato species Solanum pennellii.</title>
        <authorList>
            <person name="Bolger A."/>
            <person name="Scossa F."/>
            <person name="Bolger M.E."/>
            <person name="Lanz C."/>
            <person name="Maumus F."/>
            <person name="Tohge T."/>
            <person name="Quesneville H."/>
            <person name="Alseekh S."/>
            <person name="Sorensen I."/>
            <person name="Lichtenstein G."/>
            <person name="Fich E.A."/>
            <person name="Conte M."/>
            <person name="Keller H."/>
            <person name="Schneeberger K."/>
            <person name="Schwacke R."/>
            <person name="Ofner I."/>
            <person name="Vrebalov J."/>
            <person name="Xu Y."/>
            <person name="Osorio S."/>
            <person name="Aflitos S.A."/>
            <person name="Schijlen E."/>
            <person name="Jimenez-Gomez J.M."/>
            <person name="Ryngajllo M."/>
            <person name="Kimura S."/>
            <person name="Kumar R."/>
            <person name="Koenig D."/>
            <person name="Headland L.R."/>
            <person name="Maloof J.N."/>
            <person name="Sinha N."/>
            <person name="van Ham R.C."/>
            <person name="Lankhorst R.K."/>
            <person name="Mao L."/>
            <person name="Vogel A."/>
            <person name="Arsova B."/>
            <person name="Panstruga R."/>
            <person name="Fei Z."/>
            <person name="Rose J.K."/>
            <person name="Zamir D."/>
            <person name="Carrari F."/>
            <person name="Giovannoni J.J."/>
            <person name="Weigel D."/>
            <person name="Usadel B."/>
            <person name="Fernie A.R."/>
        </authorList>
    </citation>
    <scope>NUCLEOTIDE SEQUENCE [LARGE SCALE GENOMIC DNA]</scope>
    <source>
        <strain evidence="3">cv. LA0716</strain>
    </source>
</reference>
<dbReference type="Proteomes" id="UP000694930">
    <property type="component" value="Chromosome 3"/>
</dbReference>
<proteinExistence type="predicted"/>
<dbReference type="Pfam" id="PF00106">
    <property type="entry name" value="adh_short"/>
    <property type="match status" value="1"/>
</dbReference>
<dbReference type="PANTHER" id="PTHR42898">
    <property type="entry name" value="TROPINONE REDUCTASE"/>
    <property type="match status" value="1"/>
</dbReference>
<dbReference type="Gene3D" id="3.40.50.720">
    <property type="entry name" value="NAD(P)-binding Rossmann-like Domain"/>
    <property type="match status" value="1"/>
</dbReference>
<dbReference type="PANTHER" id="PTHR42898:SF67">
    <property type="entry name" value="SHORT CHAIN ALCOHOL DEHYDROGENASE"/>
    <property type="match status" value="1"/>
</dbReference>
<gene>
    <name evidence="4" type="primary">LOC107013549</name>
</gene>
<dbReference type="GeneID" id="107013549"/>
<dbReference type="InterPro" id="IPR002347">
    <property type="entry name" value="SDR_fam"/>
</dbReference>